<dbReference type="NCBIfam" id="TIGR03998">
    <property type="entry name" value="thiol_BshC"/>
    <property type="match status" value="1"/>
</dbReference>
<evidence type="ECO:0000256" key="2">
    <source>
        <dbReference type="HAMAP-Rule" id="MF_01867"/>
    </source>
</evidence>
<sequence length="536" mass="62592">MPKDCIPYRDTGYFTDLILDYLNQDKSVEFLYHRFPTLENFGVQIQEKTKHYPNQNRKVLVETINKQYKNLKVSEATATHLKNLEKLNTFTVTTGHQLNLFTGPLYFLYKIISTINLCKKLKKEYPENNFVPLYWMANEDHDFDEINFFNFKDKKVVWERNSGGAVGEISTEGLENVYESFAKSLGSSPKAQKLKTLFKEAYLNHNNLTEATRFLAHSLFDVYGLIILDANEHALKQLFVPQMKTELFTNEATTEVEKTNAKINALAGKNYKLQVNPREINLFYLREGLRERIIKKNDLYFINNTQIQFSETKLQSELENHPERFSPNVIFRPLYQEVILPNVCYIGGGGELAYWLQLKSFFEKSGVPFPVLLLRNSALLCTQKQLEKLEKLSIDVDDLFLPQHKLETNVTKQLSNISIDLSSQRKHLRNQFNELYELAKKTDPTFEKMVAAQETKQINGLDRLEKRLLKAQKRKLEDHLNRVTLLQNKLFPNGSLQERTANFSEFYLEYGDSLLELLFEKLDPLQQEFICLELKD</sequence>
<evidence type="ECO:0000313" key="6">
    <source>
        <dbReference type="Proteomes" id="UP000652231"/>
    </source>
</evidence>
<dbReference type="Pfam" id="PF10079">
    <property type="entry name" value="Rossmann-like_BshC"/>
    <property type="match status" value="1"/>
</dbReference>
<dbReference type="AlphaFoldDB" id="A0A8J2V970"/>
<comment type="caution">
    <text evidence="5">The sequence shown here is derived from an EMBL/GenBank/DDBJ whole genome shotgun (WGS) entry which is preliminary data.</text>
</comment>
<feature type="domain" description="Bacillithiol biosynthesis BshC N-terminal Rossmann-like" evidence="3">
    <location>
        <begin position="1"/>
        <end position="376"/>
    </location>
</feature>
<feature type="domain" description="Bacillithiol biosynthesis BshC C-terminal coiled-coil" evidence="4">
    <location>
        <begin position="378"/>
        <end position="533"/>
    </location>
</feature>
<evidence type="ECO:0000256" key="1">
    <source>
        <dbReference type="ARBA" id="ARBA00022598"/>
    </source>
</evidence>
<dbReference type="EMBL" id="BMGK01000002">
    <property type="protein sequence ID" value="GGD85222.1"/>
    <property type="molecule type" value="Genomic_DNA"/>
</dbReference>
<dbReference type="PIRSF" id="PIRSF012535">
    <property type="entry name" value="UCP012535"/>
    <property type="match status" value="1"/>
</dbReference>
<evidence type="ECO:0000313" key="5">
    <source>
        <dbReference type="EMBL" id="GGD85222.1"/>
    </source>
</evidence>
<gene>
    <name evidence="2 5" type="primary">bshC</name>
    <name evidence="5" type="ORF">GCM10011312_06570</name>
</gene>
<dbReference type="HAMAP" id="MF_01867">
    <property type="entry name" value="BshC"/>
    <property type="match status" value="1"/>
</dbReference>
<dbReference type="EC" id="6.-.-.-" evidence="2"/>
<name>A0A8J2V970_9FLAO</name>
<reference evidence="5" key="1">
    <citation type="journal article" date="2014" name="Int. J. Syst. Evol. Microbiol.">
        <title>Complete genome sequence of Corynebacterium casei LMG S-19264T (=DSM 44701T), isolated from a smear-ripened cheese.</title>
        <authorList>
            <consortium name="US DOE Joint Genome Institute (JGI-PGF)"/>
            <person name="Walter F."/>
            <person name="Albersmeier A."/>
            <person name="Kalinowski J."/>
            <person name="Ruckert C."/>
        </authorList>
    </citation>
    <scope>NUCLEOTIDE SEQUENCE</scope>
    <source>
        <strain evidence="5">CGMCC 1.12924</strain>
    </source>
</reference>
<accession>A0A8J2V970</accession>
<organism evidence="5 6">
    <name type="scientific">Planktosalinus lacus</name>
    <dbReference type="NCBI Taxonomy" id="1526573"/>
    <lineage>
        <taxon>Bacteria</taxon>
        <taxon>Pseudomonadati</taxon>
        <taxon>Bacteroidota</taxon>
        <taxon>Flavobacteriia</taxon>
        <taxon>Flavobacteriales</taxon>
        <taxon>Flavobacteriaceae</taxon>
        <taxon>Planktosalinus</taxon>
    </lineage>
</organism>
<keyword evidence="6" id="KW-1185">Reference proteome</keyword>
<protein>
    <recommendedName>
        <fullName evidence="2">Putative cysteine ligase BshC</fullName>
        <ecNumber evidence="2">6.-.-.-</ecNumber>
    </recommendedName>
</protein>
<evidence type="ECO:0000259" key="3">
    <source>
        <dbReference type="Pfam" id="PF10079"/>
    </source>
</evidence>
<proteinExistence type="inferred from homology"/>
<evidence type="ECO:0000259" key="4">
    <source>
        <dbReference type="Pfam" id="PF24850"/>
    </source>
</evidence>
<dbReference type="GO" id="GO:0016874">
    <property type="term" value="F:ligase activity"/>
    <property type="evidence" value="ECO:0007669"/>
    <property type="project" value="UniProtKB-UniRule"/>
</dbReference>
<dbReference type="Proteomes" id="UP000652231">
    <property type="component" value="Unassembled WGS sequence"/>
</dbReference>
<dbReference type="InterPro" id="IPR055399">
    <property type="entry name" value="CC_BshC"/>
</dbReference>
<keyword evidence="1 2" id="KW-0436">Ligase</keyword>
<comment type="similarity">
    <text evidence="2">Belongs to the BshC family.</text>
</comment>
<dbReference type="InterPro" id="IPR011199">
    <property type="entry name" value="Bacillithiol_biosynth_BshC"/>
</dbReference>
<dbReference type="InterPro" id="IPR055398">
    <property type="entry name" value="Rossmann-like_BshC"/>
</dbReference>
<dbReference type="Pfam" id="PF24850">
    <property type="entry name" value="CC_BshC"/>
    <property type="match status" value="1"/>
</dbReference>
<reference evidence="5" key="2">
    <citation type="submission" date="2020-09" db="EMBL/GenBank/DDBJ databases">
        <authorList>
            <person name="Sun Q."/>
            <person name="Zhou Y."/>
        </authorList>
    </citation>
    <scope>NUCLEOTIDE SEQUENCE</scope>
    <source>
        <strain evidence="5">CGMCC 1.12924</strain>
    </source>
</reference>
<dbReference type="RefSeq" id="WP_188439440.1">
    <property type="nucleotide sequence ID" value="NZ_BMGK01000002.1"/>
</dbReference>